<feature type="coiled-coil region" evidence="9">
    <location>
        <begin position="279"/>
        <end position="306"/>
    </location>
</feature>
<evidence type="ECO:0000259" key="12">
    <source>
        <dbReference type="Pfam" id="PF10659"/>
    </source>
</evidence>
<dbReference type="GO" id="GO:0005886">
    <property type="term" value="C:plasma membrane"/>
    <property type="evidence" value="ECO:0007669"/>
    <property type="project" value="UniProtKB-SubCell"/>
</dbReference>
<dbReference type="GO" id="GO:0098552">
    <property type="term" value="C:side of membrane"/>
    <property type="evidence" value="ECO:0007669"/>
    <property type="project" value="UniProtKB-KW"/>
</dbReference>
<protein>
    <submittedName>
        <fullName evidence="14">Variant surface glycoprotein 2046</fullName>
    </submittedName>
</protein>
<dbReference type="VEuPathDB" id="TriTrypDB:Tb427_000542300"/>
<feature type="compositionally biased region" description="Low complexity" evidence="10">
    <location>
        <begin position="332"/>
        <end position="346"/>
    </location>
</feature>
<dbReference type="InterPro" id="IPR025932">
    <property type="entry name" value="Trypano_VSG_B_N_dom"/>
</dbReference>
<feature type="non-terminal residue" evidence="14">
    <location>
        <position position="1"/>
    </location>
</feature>
<keyword evidence="5" id="KW-0732">Signal</keyword>
<evidence type="ECO:0000259" key="13">
    <source>
        <dbReference type="Pfam" id="PF13206"/>
    </source>
</evidence>
<reference evidence="14" key="2">
    <citation type="journal article" date="2014" name="Mol. Biochem. Parasitol.">
        <title>Capturing the variant surface glycoprotein repertoire (the VSGnome) of Trypanosoma brucei Lister 427.</title>
        <authorList>
            <person name="Cross G.A."/>
            <person name="Kim H.S."/>
            <person name="Wickstead B."/>
        </authorList>
    </citation>
    <scope>NUCLEOTIDE SEQUENCE</scope>
    <source>
        <strain evidence="14">Lister 427</strain>
    </source>
</reference>
<dbReference type="InterPro" id="IPR019609">
    <property type="entry name" value="Variant_surf_glycoprt_trypan_C"/>
</dbReference>
<evidence type="ECO:0000256" key="8">
    <source>
        <dbReference type="ARBA" id="ARBA00023288"/>
    </source>
</evidence>
<comment type="subcellular location">
    <subcellularLocation>
        <location evidence="2">Cell membrane</location>
        <topology evidence="2">Lipid-anchor</topology>
        <topology evidence="2">GPI-anchor</topology>
    </subcellularLocation>
</comment>
<name>M4T7E1_9TRYP</name>
<evidence type="ECO:0000256" key="2">
    <source>
        <dbReference type="ARBA" id="ARBA00004609"/>
    </source>
</evidence>
<dbReference type="Pfam" id="PF10659">
    <property type="entry name" value="Trypan_glycop_C"/>
    <property type="match status" value="1"/>
</dbReference>
<feature type="transmembrane region" description="Helical" evidence="11">
    <location>
        <begin position="380"/>
        <end position="404"/>
    </location>
</feature>
<accession>M4T7E1</accession>
<dbReference type="Gene3D" id="3.30.1680.40">
    <property type="match status" value="1"/>
</dbReference>
<dbReference type="VEuPathDB" id="TriTrypDB:Tb11.v5.0139"/>
<keyword evidence="11" id="KW-0812">Transmembrane</keyword>
<sequence length="413" mass="43077">LSAADKEVLTKFIESKSNIAKEANATAAEVVTESTRIKNEASKASYETVKETLQTALFGVSKKPTALLGSGDGSRTLACGTGAGTPAAGAKTKMAVALLCLCAADSSDCTSCKPCGATNTGDVTFNNGHSSADSAYTALATKCKSAANKHEHRPLSAQLQEAATALRQDLLTLKSTGKKAGFIGGVNSGQAAGACDGKSDSDSGACVFTGEANGQPQMPEWLELIEQAATAAATAEEFVASTTLRYSQLIALNKTLTAFLVTGKSASNQVLTLQQTPTGTQASAAAEKTEKECKNLEKKTDCTKNTKCKWTKPDSETGKYCELNTTAAEQQATQAGTGTGDGAAATKKCKGKPEKDCKSPDCKWEGETCKDSSFLLSKQFTLSVVSAAFVALLFNFSGTLRNYFLNFIKLMKV</sequence>
<dbReference type="AlphaFoldDB" id="M4T7E1"/>
<evidence type="ECO:0000256" key="1">
    <source>
        <dbReference type="ARBA" id="ARBA00002523"/>
    </source>
</evidence>
<feature type="region of interest" description="Disordered" evidence="10">
    <location>
        <begin position="332"/>
        <end position="353"/>
    </location>
</feature>
<evidence type="ECO:0000256" key="6">
    <source>
        <dbReference type="ARBA" id="ARBA00023136"/>
    </source>
</evidence>
<feature type="domain" description="Trypanosome variant surface glycoprotein B-type N-terminal" evidence="13">
    <location>
        <begin position="21"/>
        <end position="237"/>
    </location>
</feature>
<evidence type="ECO:0000256" key="5">
    <source>
        <dbReference type="ARBA" id="ARBA00022729"/>
    </source>
</evidence>
<proteinExistence type="predicted"/>
<keyword evidence="8" id="KW-0449">Lipoprotein</keyword>
<reference evidence="14" key="1">
    <citation type="submission" date="2013-02" db="EMBL/GenBank/DDBJ databases">
        <authorList>
            <person name="Cross G.A.M."/>
            <person name="Kim H.-S."/>
            <person name="Wickstead B."/>
        </authorList>
    </citation>
    <scope>NUCLEOTIDE SEQUENCE</scope>
    <source>
        <strain evidence="14">Lister 427</strain>
    </source>
</reference>
<evidence type="ECO:0000256" key="10">
    <source>
        <dbReference type="SAM" id="MobiDB-lite"/>
    </source>
</evidence>
<evidence type="ECO:0000256" key="3">
    <source>
        <dbReference type="ARBA" id="ARBA00022475"/>
    </source>
</evidence>
<keyword evidence="3" id="KW-1003">Cell membrane</keyword>
<keyword evidence="4" id="KW-0336">GPI-anchor</keyword>
<dbReference type="EMBL" id="KC611354">
    <property type="protein sequence ID" value="AGH58785.1"/>
    <property type="molecule type" value="Genomic_DNA"/>
</dbReference>
<comment type="function">
    <text evidence="1">VSG forms a coat on the surface of the parasite. The trypanosome evades the immune response of the host by expressing a series of antigenically distinct VSGs from an estimated 1000 VSG genes.</text>
</comment>
<evidence type="ECO:0000256" key="9">
    <source>
        <dbReference type="SAM" id="Coils"/>
    </source>
</evidence>
<evidence type="ECO:0000256" key="4">
    <source>
        <dbReference type="ARBA" id="ARBA00022622"/>
    </source>
</evidence>
<evidence type="ECO:0000256" key="11">
    <source>
        <dbReference type="SAM" id="Phobius"/>
    </source>
</evidence>
<feature type="domain" description="Trypanosome variant surface glycoprotein C-terminal" evidence="12">
    <location>
        <begin position="293"/>
        <end position="393"/>
    </location>
</feature>
<keyword evidence="7" id="KW-0325">Glycoprotein</keyword>
<evidence type="ECO:0000256" key="7">
    <source>
        <dbReference type="ARBA" id="ARBA00023180"/>
    </source>
</evidence>
<keyword evidence="9" id="KW-0175">Coiled coil</keyword>
<dbReference type="Pfam" id="PF13206">
    <property type="entry name" value="VSG_B"/>
    <property type="match status" value="1"/>
</dbReference>
<organism evidence="14">
    <name type="scientific">Trypanosoma brucei</name>
    <dbReference type="NCBI Taxonomy" id="5691"/>
    <lineage>
        <taxon>Eukaryota</taxon>
        <taxon>Discoba</taxon>
        <taxon>Euglenozoa</taxon>
        <taxon>Kinetoplastea</taxon>
        <taxon>Metakinetoplastina</taxon>
        <taxon>Trypanosomatida</taxon>
        <taxon>Trypanosomatidae</taxon>
        <taxon>Trypanosoma</taxon>
    </lineage>
</organism>
<keyword evidence="6 11" id="KW-0472">Membrane</keyword>
<dbReference type="VEuPathDB" id="TriTrypDB:Tb1125.Tb11.v5.0139"/>
<keyword evidence="11" id="KW-1133">Transmembrane helix</keyword>
<evidence type="ECO:0000313" key="14">
    <source>
        <dbReference type="EMBL" id="AGH58785.1"/>
    </source>
</evidence>